<sequence>MSPSSNTSSLIPPPLGANPTVAQMKAYEEEKLKKDKAITCLHSGLADHIFTKIMNLETPKLVWDKLQGEFEGSERVKTVRLLTLKREFELMKMKDDESVKDYSGRLMDVVNQIQLLELTSKLHAQEQRVLMRGDKATEGAFQANHKGKNSGNLQGKKFFKNNKGKAEGSSRKGKFSSCSHCRRTNHAEKDCWHKEQNASVTEEDKNDDEHLFMASQAFSSHELNTWLIDSGCTSHMTKYMSIFTSIDRSVQPKVKLGNGEVVQAKGKGTIAISTKKVPRLMRVLFAQKIWSFQLEVTEVHARSWFKKMVETQSGQNVKVLRTDNGGEYISKEFNVFCQEAGIVHQLTAPYSPQQNGVFERKNRIVMEMARCMLFEKKLPKLLWVEAVNTSVYLLNRLPTKSVQSKTPIEAWSGVKLSVKHLKVFGSFCYLHVPSVKRGKLDERAEKGVFVGYAAESKGYKIYSLSRMKIVISRDVHFDENSYWNWDFWYIDLDV</sequence>
<evidence type="ECO:0000256" key="2">
    <source>
        <dbReference type="SAM" id="MobiDB-lite"/>
    </source>
</evidence>
<feature type="region of interest" description="Disordered" evidence="2">
    <location>
        <begin position="142"/>
        <end position="178"/>
    </location>
</feature>
<dbReference type="InterPro" id="IPR036397">
    <property type="entry name" value="RNaseH_sf"/>
</dbReference>
<accession>A0A438EMD4</accession>
<evidence type="ECO:0000256" key="1">
    <source>
        <dbReference type="ARBA" id="ARBA00022670"/>
    </source>
</evidence>
<dbReference type="InterPro" id="IPR054722">
    <property type="entry name" value="PolX-like_BBD"/>
</dbReference>
<dbReference type="Pfam" id="PF22936">
    <property type="entry name" value="Pol_BBD"/>
    <property type="match status" value="1"/>
</dbReference>
<dbReference type="SUPFAM" id="SSF53098">
    <property type="entry name" value="Ribonuclease H-like"/>
    <property type="match status" value="1"/>
</dbReference>
<dbReference type="InterPro" id="IPR001584">
    <property type="entry name" value="Integrase_cat-core"/>
</dbReference>
<name>A0A438EMD4_VITVI</name>
<dbReference type="AlphaFoldDB" id="A0A438EMD4"/>
<reference evidence="4 5" key="1">
    <citation type="journal article" date="2018" name="PLoS Genet.">
        <title>Population sequencing reveals clonal diversity and ancestral inbreeding in the grapevine cultivar Chardonnay.</title>
        <authorList>
            <person name="Roach M.J."/>
            <person name="Johnson D.L."/>
            <person name="Bohlmann J."/>
            <person name="van Vuuren H.J."/>
            <person name="Jones S.J."/>
            <person name="Pretorius I.S."/>
            <person name="Schmidt S.A."/>
            <person name="Borneman A.R."/>
        </authorList>
    </citation>
    <scope>NUCLEOTIDE SEQUENCE [LARGE SCALE GENOMIC DNA]</scope>
    <source>
        <strain evidence="5">cv. Chardonnay</strain>
        <tissue evidence="4">Leaf</tissue>
    </source>
</reference>
<dbReference type="PANTHER" id="PTHR42648:SF18">
    <property type="entry name" value="RETROTRANSPOSON, UNCLASSIFIED-LIKE PROTEIN"/>
    <property type="match status" value="1"/>
</dbReference>
<dbReference type="GO" id="GO:0015074">
    <property type="term" value="P:DNA integration"/>
    <property type="evidence" value="ECO:0007669"/>
    <property type="project" value="InterPro"/>
</dbReference>
<dbReference type="PROSITE" id="PS50994">
    <property type="entry name" value="INTEGRASE"/>
    <property type="match status" value="1"/>
</dbReference>
<dbReference type="EMBL" id="QGNW01001238">
    <property type="protein sequence ID" value="RVW48906.1"/>
    <property type="molecule type" value="Genomic_DNA"/>
</dbReference>
<organism evidence="4 5">
    <name type="scientific">Vitis vinifera</name>
    <name type="common">Grape</name>
    <dbReference type="NCBI Taxonomy" id="29760"/>
    <lineage>
        <taxon>Eukaryota</taxon>
        <taxon>Viridiplantae</taxon>
        <taxon>Streptophyta</taxon>
        <taxon>Embryophyta</taxon>
        <taxon>Tracheophyta</taxon>
        <taxon>Spermatophyta</taxon>
        <taxon>Magnoliopsida</taxon>
        <taxon>eudicotyledons</taxon>
        <taxon>Gunneridae</taxon>
        <taxon>Pentapetalae</taxon>
        <taxon>rosids</taxon>
        <taxon>Vitales</taxon>
        <taxon>Vitaceae</taxon>
        <taxon>Viteae</taxon>
        <taxon>Vitis</taxon>
    </lineage>
</organism>
<dbReference type="Pfam" id="PF14223">
    <property type="entry name" value="Retrotran_gag_2"/>
    <property type="match status" value="1"/>
</dbReference>
<gene>
    <name evidence="4" type="primary">POLX_1289</name>
    <name evidence="4" type="ORF">CK203_091193</name>
</gene>
<dbReference type="Gene3D" id="3.30.420.10">
    <property type="entry name" value="Ribonuclease H-like superfamily/Ribonuclease H"/>
    <property type="match status" value="1"/>
</dbReference>
<dbReference type="GO" id="GO:0003676">
    <property type="term" value="F:nucleic acid binding"/>
    <property type="evidence" value="ECO:0007669"/>
    <property type="project" value="InterPro"/>
</dbReference>
<dbReference type="PANTHER" id="PTHR42648">
    <property type="entry name" value="TRANSPOSASE, PUTATIVE-RELATED"/>
    <property type="match status" value="1"/>
</dbReference>
<dbReference type="InterPro" id="IPR012337">
    <property type="entry name" value="RNaseH-like_sf"/>
</dbReference>
<keyword evidence="1" id="KW-0645">Protease</keyword>
<dbReference type="InterPro" id="IPR039537">
    <property type="entry name" value="Retrotran_Ty1/copia-like"/>
</dbReference>
<evidence type="ECO:0000259" key="3">
    <source>
        <dbReference type="PROSITE" id="PS50994"/>
    </source>
</evidence>
<protein>
    <submittedName>
        <fullName evidence="4">Retrovirus-related Pol polyprotein from transposon TNT 1-94</fullName>
    </submittedName>
</protein>
<evidence type="ECO:0000313" key="5">
    <source>
        <dbReference type="Proteomes" id="UP000288805"/>
    </source>
</evidence>
<feature type="domain" description="Integrase catalytic" evidence="3">
    <location>
        <begin position="248"/>
        <end position="415"/>
    </location>
</feature>
<dbReference type="InterPro" id="IPR057670">
    <property type="entry name" value="SH3_retrovirus"/>
</dbReference>
<comment type="caution">
    <text evidence="4">The sequence shown here is derived from an EMBL/GenBank/DDBJ whole genome shotgun (WGS) entry which is preliminary data.</text>
</comment>
<dbReference type="Pfam" id="PF00665">
    <property type="entry name" value="rve"/>
    <property type="match status" value="1"/>
</dbReference>
<dbReference type="GO" id="GO:0008233">
    <property type="term" value="F:peptidase activity"/>
    <property type="evidence" value="ECO:0007669"/>
    <property type="project" value="UniProtKB-KW"/>
</dbReference>
<evidence type="ECO:0000313" key="4">
    <source>
        <dbReference type="EMBL" id="RVW48906.1"/>
    </source>
</evidence>
<proteinExistence type="predicted"/>
<dbReference type="Pfam" id="PF25597">
    <property type="entry name" value="SH3_retrovirus"/>
    <property type="match status" value="1"/>
</dbReference>
<dbReference type="GO" id="GO:0006508">
    <property type="term" value="P:proteolysis"/>
    <property type="evidence" value="ECO:0007669"/>
    <property type="project" value="UniProtKB-KW"/>
</dbReference>
<keyword evidence="1" id="KW-0378">Hydrolase</keyword>
<dbReference type="Proteomes" id="UP000288805">
    <property type="component" value="Unassembled WGS sequence"/>
</dbReference>